<name>A0A4C1WMH0_EUMVA</name>
<feature type="compositionally biased region" description="Basic and acidic residues" evidence="1">
    <location>
        <begin position="58"/>
        <end position="73"/>
    </location>
</feature>
<dbReference type="OrthoDB" id="8123886at2759"/>
<organism evidence="2 3">
    <name type="scientific">Eumeta variegata</name>
    <name type="common">Bagworm moth</name>
    <name type="synonym">Eumeta japonica</name>
    <dbReference type="NCBI Taxonomy" id="151549"/>
    <lineage>
        <taxon>Eukaryota</taxon>
        <taxon>Metazoa</taxon>
        <taxon>Ecdysozoa</taxon>
        <taxon>Arthropoda</taxon>
        <taxon>Hexapoda</taxon>
        <taxon>Insecta</taxon>
        <taxon>Pterygota</taxon>
        <taxon>Neoptera</taxon>
        <taxon>Endopterygota</taxon>
        <taxon>Lepidoptera</taxon>
        <taxon>Glossata</taxon>
        <taxon>Ditrysia</taxon>
        <taxon>Tineoidea</taxon>
        <taxon>Psychidae</taxon>
        <taxon>Oiketicinae</taxon>
        <taxon>Eumeta</taxon>
    </lineage>
</organism>
<evidence type="ECO:0000313" key="3">
    <source>
        <dbReference type="Proteomes" id="UP000299102"/>
    </source>
</evidence>
<comment type="caution">
    <text evidence="2">The sequence shown here is derived from an EMBL/GenBank/DDBJ whole genome shotgun (WGS) entry which is preliminary data.</text>
</comment>
<evidence type="ECO:0000256" key="1">
    <source>
        <dbReference type="SAM" id="MobiDB-lite"/>
    </source>
</evidence>
<dbReference type="Proteomes" id="UP000299102">
    <property type="component" value="Unassembled WGS sequence"/>
</dbReference>
<feature type="compositionally biased region" description="Low complexity" evidence="1">
    <location>
        <begin position="44"/>
        <end position="57"/>
    </location>
</feature>
<keyword evidence="3" id="KW-1185">Reference proteome</keyword>
<accession>A0A4C1WMH0</accession>
<feature type="region of interest" description="Disordered" evidence="1">
    <location>
        <begin position="20"/>
        <end position="82"/>
    </location>
</feature>
<reference evidence="2 3" key="1">
    <citation type="journal article" date="2019" name="Commun. Biol.">
        <title>The bagworm genome reveals a unique fibroin gene that provides high tensile strength.</title>
        <authorList>
            <person name="Kono N."/>
            <person name="Nakamura H."/>
            <person name="Ohtoshi R."/>
            <person name="Tomita M."/>
            <person name="Numata K."/>
            <person name="Arakawa K."/>
        </authorList>
    </citation>
    <scope>NUCLEOTIDE SEQUENCE [LARGE SCALE GENOMIC DNA]</scope>
</reference>
<dbReference type="EMBL" id="BGZK01000597">
    <property type="protein sequence ID" value="GBP52223.1"/>
    <property type="molecule type" value="Genomic_DNA"/>
</dbReference>
<gene>
    <name evidence="2" type="ORF">EVAR_87609_1</name>
</gene>
<feature type="compositionally biased region" description="Polar residues" evidence="1">
    <location>
        <begin position="25"/>
        <end position="42"/>
    </location>
</feature>
<proteinExistence type="predicted"/>
<protein>
    <submittedName>
        <fullName evidence="2">Uncharacterized protein</fullName>
    </submittedName>
</protein>
<evidence type="ECO:0000313" key="2">
    <source>
        <dbReference type="EMBL" id="GBP52223.1"/>
    </source>
</evidence>
<dbReference type="AlphaFoldDB" id="A0A4C1WMH0"/>
<sequence length="176" mass="20124">MGFFLLPPLAQGKLQKKKFPVGIRSTDSVESNKIVSRGQSPCPSVCSGGNRSSSASSTDERSHNSDSTIKRSDDEESDFQIVKNKNKRVARRLQKSEEGEIGELYRLVDHHQNNDFRKLNSYLIKNNIPFHTYVIEEEREVIAVIKGISVKIETKDIKTDLKRQEYPVQAVHRMHR</sequence>